<dbReference type="Proteomes" id="UP000324800">
    <property type="component" value="Unassembled WGS sequence"/>
</dbReference>
<name>A0A5J4U1X5_9EUKA</name>
<accession>A0A5J4U1X5</accession>
<dbReference type="EMBL" id="SNRW01021880">
    <property type="protein sequence ID" value="KAA6364263.1"/>
    <property type="molecule type" value="Genomic_DNA"/>
</dbReference>
<sequence length="125" mass="14065">MVFVFTNFPEELWPFSKHALVLGDDVGHKKNVMGYISQKGFCIVSSIGNVNQIAPIKGNTYIPIAGVYYPDYEPLKRATSYVNRDGKINIVDDWHVSSIIDGIKSVSWVQDVFFPIRPPIPHSLV</sequence>
<comment type="caution">
    <text evidence="1">The sequence shown here is derived from an EMBL/GenBank/DDBJ whole genome shotgun (WGS) entry which is preliminary data.</text>
</comment>
<organism evidence="1 2">
    <name type="scientific">Streblomastix strix</name>
    <dbReference type="NCBI Taxonomy" id="222440"/>
    <lineage>
        <taxon>Eukaryota</taxon>
        <taxon>Metamonada</taxon>
        <taxon>Preaxostyla</taxon>
        <taxon>Oxymonadida</taxon>
        <taxon>Streblomastigidae</taxon>
        <taxon>Streblomastix</taxon>
    </lineage>
</organism>
<evidence type="ECO:0000313" key="2">
    <source>
        <dbReference type="Proteomes" id="UP000324800"/>
    </source>
</evidence>
<protein>
    <submittedName>
        <fullName evidence="1">Uncharacterized protein</fullName>
    </submittedName>
</protein>
<proteinExistence type="predicted"/>
<gene>
    <name evidence="1" type="ORF">EZS28_040209</name>
</gene>
<reference evidence="1 2" key="1">
    <citation type="submission" date="2019-03" db="EMBL/GenBank/DDBJ databases">
        <title>Single cell metagenomics reveals metabolic interactions within the superorganism composed of flagellate Streblomastix strix and complex community of Bacteroidetes bacteria on its surface.</title>
        <authorList>
            <person name="Treitli S.C."/>
            <person name="Kolisko M."/>
            <person name="Husnik F."/>
            <person name="Keeling P."/>
            <person name="Hampl V."/>
        </authorList>
    </citation>
    <scope>NUCLEOTIDE SEQUENCE [LARGE SCALE GENOMIC DNA]</scope>
    <source>
        <strain evidence="1">ST1C</strain>
    </source>
</reference>
<evidence type="ECO:0000313" key="1">
    <source>
        <dbReference type="EMBL" id="KAA6364263.1"/>
    </source>
</evidence>
<dbReference type="AlphaFoldDB" id="A0A5J4U1X5"/>